<sequence>QFAFSQASPTEPILLSSCSSSGTRIRGKPLRLNLNFFIPIKCHVHTVQHCCELCEVDVIAIFFLSKPCSIFNSTFILRQNHSVCYGTCVTPQLKLSFVSFLTQLR</sequence>
<protein>
    <submittedName>
        <fullName evidence="1">Uncharacterized protein</fullName>
    </submittedName>
</protein>
<dbReference type="AlphaFoldDB" id="A0A0K2V8I0"/>
<proteinExistence type="predicted"/>
<evidence type="ECO:0000313" key="1">
    <source>
        <dbReference type="EMBL" id="CDW46794.1"/>
    </source>
</evidence>
<accession>A0A0K2V8I0</accession>
<feature type="non-terminal residue" evidence="1">
    <location>
        <position position="105"/>
    </location>
</feature>
<dbReference type="EMBL" id="HACA01029433">
    <property type="protein sequence ID" value="CDW46794.1"/>
    <property type="molecule type" value="Transcribed_RNA"/>
</dbReference>
<feature type="non-terminal residue" evidence="1">
    <location>
        <position position="1"/>
    </location>
</feature>
<name>A0A0K2V8I0_LEPSM</name>
<organism evidence="1">
    <name type="scientific">Lepeophtheirus salmonis</name>
    <name type="common">Salmon louse</name>
    <name type="synonym">Caligus salmonis</name>
    <dbReference type="NCBI Taxonomy" id="72036"/>
    <lineage>
        <taxon>Eukaryota</taxon>
        <taxon>Metazoa</taxon>
        <taxon>Ecdysozoa</taxon>
        <taxon>Arthropoda</taxon>
        <taxon>Crustacea</taxon>
        <taxon>Multicrustacea</taxon>
        <taxon>Hexanauplia</taxon>
        <taxon>Copepoda</taxon>
        <taxon>Siphonostomatoida</taxon>
        <taxon>Caligidae</taxon>
        <taxon>Lepeophtheirus</taxon>
    </lineage>
</organism>
<reference evidence="1" key="1">
    <citation type="submission" date="2014-05" db="EMBL/GenBank/DDBJ databases">
        <authorList>
            <person name="Chronopoulou M."/>
        </authorList>
    </citation>
    <scope>NUCLEOTIDE SEQUENCE</scope>
    <source>
        <tissue evidence="1">Whole organism</tissue>
    </source>
</reference>